<dbReference type="Pfam" id="PF00004">
    <property type="entry name" value="AAA"/>
    <property type="match status" value="1"/>
</dbReference>
<evidence type="ECO:0000256" key="7">
    <source>
        <dbReference type="PIRNR" id="PIRNR001174"/>
    </source>
</evidence>
<accession>A0A0C2SK59</accession>
<dbReference type="InterPro" id="IPR003959">
    <property type="entry name" value="ATPase_AAA_core"/>
</dbReference>
<dbReference type="InterPro" id="IPR008268">
    <property type="entry name" value="Peptidase_S16_AS"/>
</dbReference>
<dbReference type="PROSITE" id="PS51787">
    <property type="entry name" value="LON_N"/>
    <property type="match status" value="1"/>
</dbReference>
<feature type="domain" description="Lon proteolytic" evidence="14">
    <location>
        <begin position="701"/>
        <end position="891"/>
    </location>
</feature>
<evidence type="ECO:0000256" key="5">
    <source>
        <dbReference type="ARBA" id="ARBA00022840"/>
    </source>
</evidence>
<dbReference type="InterPro" id="IPR004815">
    <property type="entry name" value="Lon_bac/euk-typ"/>
</dbReference>
<dbReference type="PIRSF" id="PIRSF001174">
    <property type="entry name" value="Lon_proteas"/>
    <property type="match status" value="1"/>
</dbReference>
<dbReference type="NCBIfam" id="TIGR00763">
    <property type="entry name" value="lon"/>
    <property type="match status" value="1"/>
</dbReference>
<evidence type="ECO:0000256" key="6">
    <source>
        <dbReference type="ARBA" id="ARBA00023140"/>
    </source>
</evidence>
<evidence type="ECO:0000256" key="9">
    <source>
        <dbReference type="PIRSR" id="PIRSR001174-2"/>
    </source>
</evidence>
<name>A0A0C2SK59_AMAMK</name>
<dbReference type="PANTHER" id="PTHR10046">
    <property type="entry name" value="ATP DEPENDENT LON PROTEASE FAMILY MEMBER"/>
    <property type="match status" value="1"/>
</dbReference>
<evidence type="ECO:0000256" key="4">
    <source>
        <dbReference type="ARBA" id="ARBA00022825"/>
    </source>
</evidence>
<feature type="domain" description="Lon N-terminal" evidence="15">
    <location>
        <begin position="6"/>
        <end position="225"/>
    </location>
</feature>
<dbReference type="Proteomes" id="UP000054549">
    <property type="component" value="Unassembled WGS sequence"/>
</dbReference>
<keyword evidence="2 7" id="KW-0547">Nucleotide-binding</keyword>
<evidence type="ECO:0000256" key="11">
    <source>
        <dbReference type="RuleBase" id="RU000591"/>
    </source>
</evidence>
<dbReference type="Gene3D" id="2.30.130.40">
    <property type="entry name" value="LON domain-like"/>
    <property type="match status" value="1"/>
</dbReference>
<dbReference type="SUPFAM" id="SSF88697">
    <property type="entry name" value="PUA domain-like"/>
    <property type="match status" value="1"/>
</dbReference>
<evidence type="ECO:0000256" key="8">
    <source>
        <dbReference type="PIRSR" id="PIRSR001174-1"/>
    </source>
</evidence>
<organism evidence="16 17">
    <name type="scientific">Amanita muscaria (strain Koide BX008)</name>
    <dbReference type="NCBI Taxonomy" id="946122"/>
    <lineage>
        <taxon>Eukaryota</taxon>
        <taxon>Fungi</taxon>
        <taxon>Dikarya</taxon>
        <taxon>Basidiomycota</taxon>
        <taxon>Agaricomycotina</taxon>
        <taxon>Agaricomycetes</taxon>
        <taxon>Agaricomycetidae</taxon>
        <taxon>Agaricales</taxon>
        <taxon>Pluteineae</taxon>
        <taxon>Amanitaceae</taxon>
        <taxon>Amanita</taxon>
    </lineage>
</organism>
<dbReference type="SUPFAM" id="SSF52540">
    <property type="entry name" value="P-loop containing nucleoside triphosphate hydrolases"/>
    <property type="match status" value="1"/>
</dbReference>
<dbReference type="OrthoDB" id="2411602at2759"/>
<keyword evidence="17" id="KW-1185">Reference proteome</keyword>
<dbReference type="Gene3D" id="3.40.50.300">
    <property type="entry name" value="P-loop containing nucleotide triphosphate hydrolases"/>
    <property type="match status" value="1"/>
</dbReference>
<gene>
    <name evidence="16" type="ORF">M378DRAFT_79441</name>
</gene>
<feature type="active site" evidence="8 10">
    <location>
        <position position="839"/>
    </location>
</feature>
<dbReference type="InParanoid" id="A0A0C2SK59"/>
<dbReference type="InterPro" id="IPR046336">
    <property type="entry name" value="Lon_prtase_N_sf"/>
</dbReference>
<reference evidence="16 17" key="1">
    <citation type="submission" date="2014-04" db="EMBL/GenBank/DDBJ databases">
        <title>Evolutionary Origins and Diversification of the Mycorrhizal Mutualists.</title>
        <authorList>
            <consortium name="DOE Joint Genome Institute"/>
            <consortium name="Mycorrhizal Genomics Consortium"/>
            <person name="Kohler A."/>
            <person name="Kuo A."/>
            <person name="Nagy L.G."/>
            <person name="Floudas D."/>
            <person name="Copeland A."/>
            <person name="Barry K.W."/>
            <person name="Cichocki N."/>
            <person name="Veneault-Fourrey C."/>
            <person name="LaButti K."/>
            <person name="Lindquist E.A."/>
            <person name="Lipzen A."/>
            <person name="Lundell T."/>
            <person name="Morin E."/>
            <person name="Murat C."/>
            <person name="Riley R."/>
            <person name="Ohm R."/>
            <person name="Sun H."/>
            <person name="Tunlid A."/>
            <person name="Henrissat B."/>
            <person name="Grigoriev I.V."/>
            <person name="Hibbett D.S."/>
            <person name="Martin F."/>
        </authorList>
    </citation>
    <scope>NUCLEOTIDE SEQUENCE [LARGE SCALE GENOMIC DNA]</scope>
    <source>
        <strain evidence="16 17">Koide BX008</strain>
    </source>
</reference>
<feature type="region of interest" description="Disordered" evidence="13">
    <location>
        <begin position="266"/>
        <end position="290"/>
    </location>
</feature>
<dbReference type="InterPro" id="IPR027065">
    <property type="entry name" value="Lon_Prtase"/>
</dbReference>
<dbReference type="InterPro" id="IPR014721">
    <property type="entry name" value="Ribsml_uS5_D2-typ_fold_subgr"/>
</dbReference>
<dbReference type="Gene3D" id="1.20.58.1480">
    <property type="match status" value="1"/>
</dbReference>
<dbReference type="Gene3D" id="3.30.230.10">
    <property type="match status" value="1"/>
</dbReference>
<dbReference type="InterPro" id="IPR003593">
    <property type="entry name" value="AAA+_ATPase"/>
</dbReference>
<dbReference type="SUPFAM" id="SSF54211">
    <property type="entry name" value="Ribosomal protein S5 domain 2-like"/>
    <property type="match status" value="1"/>
</dbReference>
<feature type="region of interest" description="Disordered" evidence="13">
    <location>
        <begin position="110"/>
        <end position="139"/>
    </location>
</feature>
<feature type="compositionally biased region" description="Polar residues" evidence="13">
    <location>
        <begin position="110"/>
        <end position="123"/>
    </location>
</feature>
<evidence type="ECO:0000256" key="10">
    <source>
        <dbReference type="PROSITE-ProRule" id="PRU01122"/>
    </source>
</evidence>
<dbReference type="STRING" id="946122.A0A0C2SK59"/>
<comment type="similarity">
    <text evidence="7 10 11">Belongs to the peptidase S16 family.</text>
</comment>
<dbReference type="PROSITE" id="PS01046">
    <property type="entry name" value="LON_SER"/>
    <property type="match status" value="1"/>
</dbReference>
<dbReference type="Pfam" id="PF02190">
    <property type="entry name" value="LON_substr_bdg"/>
    <property type="match status" value="1"/>
</dbReference>
<keyword evidence="6" id="KW-0576">Peroxisome</keyword>
<dbReference type="GO" id="GO:0030163">
    <property type="term" value="P:protein catabolic process"/>
    <property type="evidence" value="ECO:0007669"/>
    <property type="project" value="InterPro"/>
</dbReference>
<dbReference type="InterPro" id="IPR020568">
    <property type="entry name" value="Ribosomal_Su5_D2-typ_SF"/>
</dbReference>
<sequence>MTSSKLPILALPYPVILLPTIRFTLSVHSDVGEAILSLIEESDTLPVVAAVPITTPGTDDSPQDSALAEWGTAARVLRLVKPTSRNLNQPYLVSLHGLTRVKVLDATSELSSESSPPWTNSLPLHQVEYPPTEKDPSRESVDKFKYAATRLLDGLAKDAFPPAKRDNYLKMAAMLQDMTDHMASWMADVLMGSLNGEHADKLAMLSTAESEARLRLATEIFVKQASIFEVRKKVATAVDESLSKQQKEFFLRQQLAAIQRELSALRRSSTASREKPGDSSSDLNDDDQSEVDDMAELKRKIEAMSHGSEERKMGVREWKRLKHIPQGSVEHSVIRSYLEWLTSMPWPNTNTFSSLPIEAQNKQGSFLANAREQLDADHFGLDKVKRRLIEYLAVIRLKHMNAEREREEEQDKMVAKAIDQATAPENKGEVESVVLQRQQQQQARKGVKGPILLFVGPPGTGKTSLGQSIAKVLGRPFQRISLGGVRDEAEIRGHRRTYVASGPGLIVQALRKAGRQDPVVLLDEIDKVGHSNFHGDPAAALLEVLDPEQNHTFNDHYINVPIDLSHVLFICTANTLETISAPLLDRCEVIQLSGYTYDEKMHIARRFLISKQLKANGLDEDQFAITEPALLHIATRYTREAGVRSLERAIGAVVRCKAVEWAEDFDSTNDGKKQYKKVVEEHELEKMIGIARWDGDETEREQRRGLVYGLVVMGQGEGGILPVETIAMPGSGKLKLTGSLGEVIKESGELALSWVKSHAYELCVTDSRSQDPLNVGEPVDIHIHLPAGAQKKDGPSAGVAMVCALVSLLTGACVPTSIAMTGEVTLRGRVTPVGGIKEKVLGAHRAHMTTVILPWGNRKEVEHEVGLEIRNEMQFVFVRTVEDALEAAFGKNNLMWRRGCTVMLESRL</sequence>
<dbReference type="Gene3D" id="1.20.5.5270">
    <property type="match status" value="1"/>
</dbReference>
<keyword evidence="1 7" id="KW-0645">Protease</keyword>
<dbReference type="PROSITE" id="PS51786">
    <property type="entry name" value="LON_PROTEOLYTIC"/>
    <property type="match status" value="1"/>
</dbReference>
<dbReference type="AlphaFoldDB" id="A0A0C2SK59"/>
<proteinExistence type="inferred from homology"/>
<evidence type="ECO:0000313" key="16">
    <source>
        <dbReference type="EMBL" id="KIL63580.1"/>
    </source>
</evidence>
<keyword evidence="5 7" id="KW-0067">ATP-binding</keyword>
<dbReference type="PRINTS" id="PR00830">
    <property type="entry name" value="ENDOLAPTASE"/>
</dbReference>
<feature type="active site" evidence="8 10">
    <location>
        <position position="796"/>
    </location>
</feature>
<protein>
    <recommendedName>
        <fullName evidence="7 12">Lon protease homolog</fullName>
        <ecNumber evidence="7 12">3.4.21.-</ecNumber>
    </recommendedName>
</protein>
<dbReference type="GO" id="GO:0005524">
    <property type="term" value="F:ATP binding"/>
    <property type="evidence" value="ECO:0007669"/>
    <property type="project" value="UniProtKB-KW"/>
</dbReference>
<keyword evidence="3 7" id="KW-0378">Hydrolase</keyword>
<dbReference type="SMART" id="SM00382">
    <property type="entry name" value="AAA"/>
    <property type="match status" value="1"/>
</dbReference>
<feature type="binding site" evidence="9">
    <location>
        <begin position="456"/>
        <end position="463"/>
    </location>
    <ligand>
        <name>ATP</name>
        <dbReference type="ChEBI" id="CHEBI:30616"/>
    </ligand>
</feature>
<dbReference type="GO" id="GO:0004252">
    <property type="term" value="F:serine-type endopeptidase activity"/>
    <property type="evidence" value="ECO:0007669"/>
    <property type="project" value="UniProtKB-UniRule"/>
</dbReference>
<dbReference type="GO" id="GO:0004176">
    <property type="term" value="F:ATP-dependent peptidase activity"/>
    <property type="evidence" value="ECO:0007669"/>
    <property type="project" value="UniProtKB-UniRule"/>
</dbReference>
<evidence type="ECO:0000256" key="13">
    <source>
        <dbReference type="SAM" id="MobiDB-lite"/>
    </source>
</evidence>
<dbReference type="Gene3D" id="1.10.8.60">
    <property type="match status" value="1"/>
</dbReference>
<dbReference type="HOGENOM" id="CLU_004109_4_0_1"/>
<evidence type="ECO:0000259" key="14">
    <source>
        <dbReference type="PROSITE" id="PS51786"/>
    </source>
</evidence>
<dbReference type="Pfam" id="PF22667">
    <property type="entry name" value="Lon_lid"/>
    <property type="match status" value="1"/>
</dbReference>
<dbReference type="InterPro" id="IPR015947">
    <property type="entry name" value="PUA-like_sf"/>
</dbReference>
<evidence type="ECO:0000256" key="2">
    <source>
        <dbReference type="ARBA" id="ARBA00022741"/>
    </source>
</evidence>
<evidence type="ECO:0000313" key="17">
    <source>
        <dbReference type="Proteomes" id="UP000054549"/>
    </source>
</evidence>
<dbReference type="GO" id="GO:0006508">
    <property type="term" value="P:proteolysis"/>
    <property type="evidence" value="ECO:0007669"/>
    <property type="project" value="UniProtKB-KW"/>
</dbReference>
<dbReference type="Pfam" id="PF05362">
    <property type="entry name" value="Lon_C"/>
    <property type="match status" value="1"/>
</dbReference>
<dbReference type="GO" id="GO:0016887">
    <property type="term" value="F:ATP hydrolysis activity"/>
    <property type="evidence" value="ECO:0007669"/>
    <property type="project" value="InterPro"/>
</dbReference>
<dbReference type="CDD" id="cd19500">
    <property type="entry name" value="RecA-like_Lon"/>
    <property type="match status" value="1"/>
</dbReference>
<dbReference type="InterPro" id="IPR008269">
    <property type="entry name" value="Lon_proteolytic"/>
</dbReference>
<dbReference type="FunFam" id="1.10.8.60:FF:000091">
    <property type="entry name" value="Lon protease homolog 2, peroxisomal"/>
    <property type="match status" value="1"/>
</dbReference>
<evidence type="ECO:0000259" key="15">
    <source>
        <dbReference type="PROSITE" id="PS51787"/>
    </source>
</evidence>
<dbReference type="InterPro" id="IPR054594">
    <property type="entry name" value="Lon_lid"/>
</dbReference>
<dbReference type="InterPro" id="IPR003111">
    <property type="entry name" value="Lon_prtase_N"/>
</dbReference>
<evidence type="ECO:0000256" key="12">
    <source>
        <dbReference type="RuleBase" id="RU000592"/>
    </source>
</evidence>
<evidence type="ECO:0000256" key="3">
    <source>
        <dbReference type="ARBA" id="ARBA00022801"/>
    </source>
</evidence>
<keyword evidence="4 7" id="KW-0720">Serine protease</keyword>
<evidence type="ECO:0000256" key="1">
    <source>
        <dbReference type="ARBA" id="ARBA00022670"/>
    </source>
</evidence>
<dbReference type="InterPro" id="IPR027417">
    <property type="entry name" value="P-loop_NTPase"/>
</dbReference>
<dbReference type="EC" id="3.4.21.-" evidence="7 12"/>
<dbReference type="EMBL" id="KN818257">
    <property type="protein sequence ID" value="KIL63580.1"/>
    <property type="molecule type" value="Genomic_DNA"/>
</dbReference>